<protein>
    <recommendedName>
        <fullName evidence="7">T9SS type A sorting domain-containing protein</fullName>
    </recommendedName>
</protein>
<evidence type="ECO:0000313" key="6">
    <source>
        <dbReference type="Proteomes" id="UP000625976"/>
    </source>
</evidence>
<dbReference type="RefSeq" id="WP_188460732.1">
    <property type="nucleotide sequence ID" value="NZ_BMFQ01000001.1"/>
</dbReference>
<dbReference type="InterPro" id="IPR026444">
    <property type="entry name" value="Secre_tail"/>
</dbReference>
<feature type="domain" description="Cleaved adhesin" evidence="3">
    <location>
        <begin position="88"/>
        <end position="162"/>
    </location>
</feature>
<keyword evidence="6" id="KW-1185">Reference proteome</keyword>
<dbReference type="Pfam" id="PF07675">
    <property type="entry name" value="Cleaved_Adhesin"/>
    <property type="match status" value="1"/>
</dbReference>
<feature type="signal peptide" evidence="2">
    <location>
        <begin position="1"/>
        <end position="18"/>
    </location>
</feature>
<keyword evidence="1 2" id="KW-0732">Signal</keyword>
<evidence type="ECO:0000256" key="1">
    <source>
        <dbReference type="ARBA" id="ARBA00022729"/>
    </source>
</evidence>
<dbReference type="InterPro" id="IPR011628">
    <property type="entry name" value="Cleaved_adhesin"/>
</dbReference>
<evidence type="ECO:0000256" key="2">
    <source>
        <dbReference type="SAM" id="SignalP"/>
    </source>
</evidence>
<reference evidence="5" key="1">
    <citation type="journal article" date="2014" name="Int. J. Syst. Evol. Microbiol.">
        <title>Complete genome sequence of Corynebacterium casei LMG S-19264T (=DSM 44701T), isolated from a smear-ripened cheese.</title>
        <authorList>
            <consortium name="US DOE Joint Genome Institute (JGI-PGF)"/>
            <person name="Walter F."/>
            <person name="Albersmeier A."/>
            <person name="Kalinowski J."/>
            <person name="Ruckert C."/>
        </authorList>
    </citation>
    <scope>NUCLEOTIDE SEQUENCE</scope>
    <source>
        <strain evidence="5">CGMCC 1.12751</strain>
    </source>
</reference>
<dbReference type="Proteomes" id="UP000625976">
    <property type="component" value="Unassembled WGS sequence"/>
</dbReference>
<evidence type="ECO:0000313" key="5">
    <source>
        <dbReference type="EMBL" id="GGG32740.1"/>
    </source>
</evidence>
<gene>
    <name evidence="5" type="ORF">GCM10010976_00660</name>
</gene>
<dbReference type="NCBIfam" id="TIGR04183">
    <property type="entry name" value="Por_Secre_tail"/>
    <property type="match status" value="1"/>
</dbReference>
<dbReference type="NCBIfam" id="NF038128">
    <property type="entry name" value="choice_anch_J"/>
    <property type="match status" value="1"/>
</dbReference>
<dbReference type="EMBL" id="BMFQ01000001">
    <property type="protein sequence ID" value="GGG32740.1"/>
    <property type="molecule type" value="Genomic_DNA"/>
</dbReference>
<dbReference type="AlphaFoldDB" id="A0A917G9X5"/>
<evidence type="ECO:0000259" key="4">
    <source>
        <dbReference type="Pfam" id="PF18962"/>
    </source>
</evidence>
<feature type="chain" id="PRO_5037479157" description="T9SS type A sorting domain-containing protein" evidence="2">
    <location>
        <begin position="19"/>
        <end position="299"/>
    </location>
</feature>
<accession>A0A917G9X5</accession>
<comment type="caution">
    <text evidence="5">The sequence shown here is derived from an EMBL/GenBank/DDBJ whole genome shotgun (WGS) entry which is preliminary data.</text>
</comment>
<evidence type="ECO:0000259" key="3">
    <source>
        <dbReference type="Pfam" id="PF07675"/>
    </source>
</evidence>
<name>A0A917G9X5_9FLAO</name>
<reference evidence="5" key="2">
    <citation type="submission" date="2020-09" db="EMBL/GenBank/DDBJ databases">
        <authorList>
            <person name="Sun Q."/>
            <person name="Zhou Y."/>
        </authorList>
    </citation>
    <scope>NUCLEOTIDE SEQUENCE</scope>
    <source>
        <strain evidence="5">CGMCC 1.12751</strain>
    </source>
</reference>
<organism evidence="5 6">
    <name type="scientific">Bizionia arctica</name>
    <dbReference type="NCBI Taxonomy" id="1495645"/>
    <lineage>
        <taxon>Bacteria</taxon>
        <taxon>Pseudomonadati</taxon>
        <taxon>Bacteroidota</taxon>
        <taxon>Flavobacteriia</taxon>
        <taxon>Flavobacteriales</taxon>
        <taxon>Flavobacteriaceae</taxon>
        <taxon>Bizionia</taxon>
    </lineage>
</organism>
<feature type="domain" description="Secretion system C-terminal sorting" evidence="4">
    <location>
        <begin position="242"/>
        <end position="298"/>
    </location>
</feature>
<evidence type="ECO:0008006" key="7">
    <source>
        <dbReference type="Google" id="ProtNLM"/>
    </source>
</evidence>
<dbReference type="Gene3D" id="2.60.120.200">
    <property type="match status" value="1"/>
</dbReference>
<proteinExistence type="predicted"/>
<sequence length="299" mass="32628">MKKITLLFILLITLNVSSQTILFEDGFETYTDFAITDVGSWTLLDVDGLPTYGFTGVTFLNSGSAKSFQVFNATATDPALDPTATSDWTAYNGMKGMVCFAAVPSGANYNNDWLISPQITLAESGNSLSFWYKACDATYSQERFSVSISTTGTAAADFTVISANPVIIADGDNTWQQFTYDFPVTYDNTSVYVGIHCTSQDQFGFMIDDFSVSTSLLSVEDFEANQIHIACKERVLTLSNIHGSAAYSIYSLTGKKVLSGQTQLESQEINLTNLSSGMYVVEVADSKTNAVNRKKFVIQ</sequence>
<dbReference type="Pfam" id="PF18962">
    <property type="entry name" value="Por_Secre_tail"/>
    <property type="match status" value="1"/>
</dbReference>